<keyword evidence="1" id="KW-0812">Transmembrane</keyword>
<evidence type="ECO:0008006" key="4">
    <source>
        <dbReference type="Google" id="ProtNLM"/>
    </source>
</evidence>
<protein>
    <recommendedName>
        <fullName evidence="4">ABC transporter permease</fullName>
    </recommendedName>
</protein>
<accession>A0A8J3ZW48</accession>
<keyword evidence="1" id="KW-1133">Transmembrane helix</keyword>
<keyword evidence="1" id="KW-0472">Membrane</keyword>
<dbReference type="RefSeq" id="WP_203930621.1">
    <property type="nucleotide sequence ID" value="NZ_BOPH01000082.1"/>
</dbReference>
<reference evidence="2" key="1">
    <citation type="submission" date="2021-01" db="EMBL/GenBank/DDBJ databases">
        <title>Whole genome shotgun sequence of Virgisporangium ochraceum NBRC 16418.</title>
        <authorList>
            <person name="Komaki H."/>
            <person name="Tamura T."/>
        </authorList>
    </citation>
    <scope>NUCLEOTIDE SEQUENCE</scope>
    <source>
        <strain evidence="2">NBRC 16418</strain>
    </source>
</reference>
<keyword evidence="3" id="KW-1185">Reference proteome</keyword>
<comment type="caution">
    <text evidence="2">The sequence shown here is derived from an EMBL/GenBank/DDBJ whole genome shotgun (WGS) entry which is preliminary data.</text>
</comment>
<sequence>MSAELLKLRTIRTPWILLAVAQLVIVAGVAGPFTTGDRTDPTIVRAGAAHLGLVALFTLVLGIMAVAGEHRHRTITDTYLTSPHRGRVLARKLAVYTGAGAVFGAVGAITAVASVAVAAAVTDVTVDWSDPRLWRTIAGCVAWNVAFAALGVGIGALVPNVTAAITGSLAWLALVEAVVAALIGSDAAQWLPFAAGAALGGLPSGGDGLPQWGAVVLLAAYVAAVGVAAAVVTRRRDIA</sequence>
<dbReference type="AlphaFoldDB" id="A0A8J3ZW48"/>
<feature type="transmembrane region" description="Helical" evidence="1">
    <location>
        <begin position="93"/>
        <end position="121"/>
    </location>
</feature>
<feature type="transmembrane region" description="Helical" evidence="1">
    <location>
        <begin position="15"/>
        <end position="35"/>
    </location>
</feature>
<evidence type="ECO:0000313" key="2">
    <source>
        <dbReference type="EMBL" id="GIJ70726.1"/>
    </source>
</evidence>
<evidence type="ECO:0000256" key="1">
    <source>
        <dbReference type="SAM" id="Phobius"/>
    </source>
</evidence>
<name>A0A8J3ZW48_9ACTN</name>
<feature type="transmembrane region" description="Helical" evidence="1">
    <location>
        <begin position="133"/>
        <end position="157"/>
    </location>
</feature>
<feature type="transmembrane region" description="Helical" evidence="1">
    <location>
        <begin position="47"/>
        <end position="67"/>
    </location>
</feature>
<proteinExistence type="predicted"/>
<feature type="transmembrane region" description="Helical" evidence="1">
    <location>
        <begin position="169"/>
        <end position="191"/>
    </location>
</feature>
<dbReference type="Proteomes" id="UP000635606">
    <property type="component" value="Unassembled WGS sequence"/>
</dbReference>
<feature type="transmembrane region" description="Helical" evidence="1">
    <location>
        <begin position="211"/>
        <end position="232"/>
    </location>
</feature>
<dbReference type="EMBL" id="BOPH01000082">
    <property type="protein sequence ID" value="GIJ70726.1"/>
    <property type="molecule type" value="Genomic_DNA"/>
</dbReference>
<evidence type="ECO:0000313" key="3">
    <source>
        <dbReference type="Proteomes" id="UP000635606"/>
    </source>
</evidence>
<gene>
    <name evidence="2" type="ORF">Voc01_056430</name>
</gene>
<organism evidence="2 3">
    <name type="scientific">Virgisporangium ochraceum</name>
    <dbReference type="NCBI Taxonomy" id="65505"/>
    <lineage>
        <taxon>Bacteria</taxon>
        <taxon>Bacillati</taxon>
        <taxon>Actinomycetota</taxon>
        <taxon>Actinomycetes</taxon>
        <taxon>Micromonosporales</taxon>
        <taxon>Micromonosporaceae</taxon>
        <taxon>Virgisporangium</taxon>
    </lineage>
</organism>